<evidence type="ECO:0000256" key="1">
    <source>
        <dbReference type="SAM" id="SignalP"/>
    </source>
</evidence>
<evidence type="ECO:0000313" key="3">
    <source>
        <dbReference type="Proteomes" id="UP000501692"/>
    </source>
</evidence>
<protein>
    <recommendedName>
        <fullName evidence="4">Lipoprotein</fullName>
    </recommendedName>
</protein>
<accession>A0A6H0G0B7</accession>
<feature type="chain" id="PRO_5026347467" description="Lipoprotein" evidence="1">
    <location>
        <begin position="22"/>
        <end position="63"/>
    </location>
</feature>
<proteinExistence type="predicted"/>
<name>A0A6H0G0B7_ACIPI</name>
<dbReference type="AlphaFoldDB" id="A0A6H0G0B7"/>
<reference evidence="2 3" key="1">
    <citation type="submission" date="2020-03" db="EMBL/GenBank/DDBJ databases">
        <authorList>
            <person name="Zhang L."/>
            <person name="Han X."/>
            <person name="Chen Y."/>
            <person name="Yu Y."/>
        </authorList>
    </citation>
    <scope>NUCLEOTIDE SEQUENCE [LARGE SCALE GENOMIC DNA]</scope>
    <source>
        <strain evidence="2 3">A1254</strain>
        <plasmid evidence="3">pa1254_2</plasmid>
    </source>
</reference>
<organism evidence="2 3">
    <name type="scientific">Acinetobacter pittii</name>
    <name type="common">Acinetobacter genomosp. 3</name>
    <dbReference type="NCBI Taxonomy" id="48296"/>
    <lineage>
        <taxon>Bacteria</taxon>
        <taxon>Pseudomonadati</taxon>
        <taxon>Pseudomonadota</taxon>
        <taxon>Gammaproteobacteria</taxon>
        <taxon>Moraxellales</taxon>
        <taxon>Moraxellaceae</taxon>
        <taxon>Acinetobacter</taxon>
        <taxon>Acinetobacter calcoaceticus/baumannii complex</taxon>
    </lineage>
</organism>
<dbReference type="EMBL" id="CP049808">
    <property type="protein sequence ID" value="QIT20026.1"/>
    <property type="molecule type" value="Genomic_DNA"/>
</dbReference>
<dbReference type="RefSeq" id="WP_167564510.1">
    <property type="nucleotide sequence ID" value="NZ_CP049808.1"/>
</dbReference>
<keyword evidence="2" id="KW-0614">Plasmid</keyword>
<keyword evidence="1" id="KW-0732">Signal</keyword>
<evidence type="ECO:0000313" key="2">
    <source>
        <dbReference type="EMBL" id="QIT20026.1"/>
    </source>
</evidence>
<feature type="signal peptide" evidence="1">
    <location>
        <begin position="1"/>
        <end position="21"/>
    </location>
</feature>
<geneLocation type="plasmid" evidence="3">
    <name>pa1254_2</name>
</geneLocation>
<evidence type="ECO:0008006" key="4">
    <source>
        <dbReference type="Google" id="ProtNLM"/>
    </source>
</evidence>
<dbReference type="Proteomes" id="UP000501692">
    <property type="component" value="Plasmid pA1254_2"/>
</dbReference>
<sequence>MNLIKYSLIGFVLLISGCASNGIPKNPPSPKGNWYVVNKEQQDILDAKKAAKSKANYSNSETN</sequence>
<gene>
    <name evidence="2" type="ORF">G8E09_19650</name>
</gene>
<dbReference type="PROSITE" id="PS51257">
    <property type="entry name" value="PROKAR_LIPOPROTEIN"/>
    <property type="match status" value="1"/>
</dbReference>